<dbReference type="AlphaFoldDB" id="A0A8J4DEI2"/>
<evidence type="ECO:0000313" key="2">
    <source>
        <dbReference type="EMBL" id="GIL98500.1"/>
    </source>
</evidence>
<dbReference type="EMBL" id="BNCQ01000005">
    <property type="protein sequence ID" value="GIL98500.1"/>
    <property type="molecule type" value="Genomic_DNA"/>
</dbReference>
<dbReference type="Proteomes" id="UP000722791">
    <property type="component" value="Unassembled WGS sequence"/>
</dbReference>
<proteinExistence type="predicted"/>
<name>A0A8J4DEI2_9CHLO</name>
<evidence type="ECO:0000313" key="3">
    <source>
        <dbReference type="Proteomes" id="UP000722791"/>
    </source>
</evidence>
<gene>
    <name evidence="2" type="ORF">Vretimale_3856</name>
</gene>
<reference evidence="2" key="1">
    <citation type="journal article" date="2021" name="Proc. Natl. Acad. Sci. U.S.A.">
        <title>Three genomes in the algal genus Volvox reveal the fate of a haploid sex-determining region after a transition to homothallism.</title>
        <authorList>
            <person name="Yamamoto K."/>
            <person name="Hamaji T."/>
            <person name="Kawai-Toyooka H."/>
            <person name="Matsuzaki R."/>
            <person name="Takahashi F."/>
            <person name="Nishimura Y."/>
            <person name="Kawachi M."/>
            <person name="Noguchi H."/>
            <person name="Minakuchi Y."/>
            <person name="Umen J.G."/>
            <person name="Toyoda A."/>
            <person name="Nozaki H."/>
        </authorList>
    </citation>
    <scope>NUCLEOTIDE SEQUENCE</scope>
    <source>
        <strain evidence="2">NIES-3785</strain>
    </source>
</reference>
<organism evidence="2 3">
    <name type="scientific">Volvox reticuliferus</name>
    <dbReference type="NCBI Taxonomy" id="1737510"/>
    <lineage>
        <taxon>Eukaryota</taxon>
        <taxon>Viridiplantae</taxon>
        <taxon>Chlorophyta</taxon>
        <taxon>core chlorophytes</taxon>
        <taxon>Chlorophyceae</taxon>
        <taxon>CS clade</taxon>
        <taxon>Chlamydomonadales</taxon>
        <taxon>Volvocaceae</taxon>
        <taxon>Volvox</taxon>
    </lineage>
</organism>
<accession>A0A8J4DEI2</accession>
<evidence type="ECO:0000256" key="1">
    <source>
        <dbReference type="SAM" id="MobiDB-lite"/>
    </source>
</evidence>
<comment type="caution">
    <text evidence="2">The sequence shown here is derived from an EMBL/GenBank/DDBJ whole genome shotgun (WGS) entry which is preliminary data.</text>
</comment>
<feature type="non-terminal residue" evidence="2">
    <location>
        <position position="216"/>
    </location>
</feature>
<feature type="region of interest" description="Disordered" evidence="1">
    <location>
        <begin position="195"/>
        <end position="216"/>
    </location>
</feature>
<protein>
    <submittedName>
        <fullName evidence="2">Uncharacterized protein</fullName>
    </submittedName>
</protein>
<sequence length="216" mass="21933">MFVRRSMLNASATPRSFCIVSALLASFTRRSSFVLRSSAFSSSSSCLADSSDLSLANSAVREDSTSAKGLCPTTSVLLLPVSAAEAVGVVGSPPCLLVSNDPAPSSSSSPEARSSVSHAPAGAASCGLGTFAGASAGDAASRSARIRSSCNDIVSTPLRRRSASVTASRRRSCSARRAGNSSTYGANCGISWDSSNTSASSCRNESRSCRNVPTSA</sequence>